<feature type="transmembrane region" description="Helical" evidence="2">
    <location>
        <begin position="642"/>
        <end position="666"/>
    </location>
</feature>
<evidence type="ECO:0000256" key="1">
    <source>
        <dbReference type="SAM" id="MobiDB-lite"/>
    </source>
</evidence>
<keyword evidence="2" id="KW-0812">Transmembrane</keyword>
<feature type="region of interest" description="Disordered" evidence="1">
    <location>
        <begin position="1"/>
        <end position="43"/>
    </location>
</feature>
<dbReference type="RefSeq" id="XP_056548242.1">
    <property type="nucleotide sequence ID" value="XM_056684636.1"/>
</dbReference>
<proteinExistence type="predicted"/>
<dbReference type="EMBL" id="JAPQKN010000001">
    <property type="protein sequence ID" value="KAJ5176634.1"/>
    <property type="molecule type" value="Genomic_DNA"/>
</dbReference>
<evidence type="ECO:0000313" key="3">
    <source>
        <dbReference type="EMBL" id="KAJ5176634.1"/>
    </source>
</evidence>
<keyword evidence="4" id="KW-1185">Reference proteome</keyword>
<organism evidence="3 4">
    <name type="scientific">Penicillium canariense</name>
    <dbReference type="NCBI Taxonomy" id="189055"/>
    <lineage>
        <taxon>Eukaryota</taxon>
        <taxon>Fungi</taxon>
        <taxon>Dikarya</taxon>
        <taxon>Ascomycota</taxon>
        <taxon>Pezizomycotina</taxon>
        <taxon>Eurotiomycetes</taxon>
        <taxon>Eurotiomycetidae</taxon>
        <taxon>Eurotiales</taxon>
        <taxon>Aspergillaceae</taxon>
        <taxon>Penicillium</taxon>
    </lineage>
</organism>
<protein>
    <submittedName>
        <fullName evidence="3">Uncharacterized protein</fullName>
    </submittedName>
</protein>
<keyword evidence="2" id="KW-0472">Membrane</keyword>
<evidence type="ECO:0000256" key="2">
    <source>
        <dbReference type="SAM" id="Phobius"/>
    </source>
</evidence>
<evidence type="ECO:0000313" key="4">
    <source>
        <dbReference type="Proteomes" id="UP001149163"/>
    </source>
</evidence>
<dbReference type="OrthoDB" id="5381672at2759"/>
<dbReference type="Proteomes" id="UP001149163">
    <property type="component" value="Unassembled WGS sequence"/>
</dbReference>
<dbReference type="AlphaFoldDB" id="A0A9W9IFH7"/>
<reference evidence="3" key="2">
    <citation type="journal article" date="2023" name="IMA Fungus">
        <title>Comparative genomic study of the Penicillium genus elucidates a diverse pangenome and 15 lateral gene transfer events.</title>
        <authorList>
            <person name="Petersen C."/>
            <person name="Sorensen T."/>
            <person name="Nielsen M.R."/>
            <person name="Sondergaard T.E."/>
            <person name="Sorensen J.L."/>
            <person name="Fitzpatrick D.A."/>
            <person name="Frisvad J.C."/>
            <person name="Nielsen K.L."/>
        </authorList>
    </citation>
    <scope>NUCLEOTIDE SEQUENCE</scope>
    <source>
        <strain evidence="3">IBT 26290</strain>
    </source>
</reference>
<sequence>MADNDSAIHLQRLSRPPTESDSGHSSQDEAPRHASRHLPREPAFENDQQYELPAYSRATPGNQSIGRGHSTTLHRSGLITFLTLLFAGLAIYSWVILVILSFRPVSTRSWEANTSQLHQYPKHLDYGLDASLYRSARVIQSILSVIILPWTSAVCAHAAVIFVQQQKDSMGLTMRQVMTLADRRWLDFSLLLDVCGGAWKQHGSHLLLLAITLHFLGAIIYPIQSIMVNPKTIHTPVSANDMGVVGDLSRPSSYYDSTSGSDVVKTRGALLSADTHTWQPQLWQGQQGPQLSTFENFSAMTDPFYAQVPSGFHTGVLRQFAMRINSTASSRSIEVDEFPSECDTASDAFFANYSSLTVNGYSPQVWALTACMPNVTSRSPWSETRNRQEFSESLYLNISIQDPTYPIKGMPADGALYEINLRTTAGYFELPNYMNNGTPGALLENDPSPGCGTNCMRQVNRDPYWLHRVRREDTAIGNATNYISQTVPWTPLWIDNKGPLLTSALALFGPGSFLDTFFASFNVIQTNLHDSALDQDDSNYNGKSVCIELAPLMNLFYAEQSHYTPRDTCISLHLGSYYSRYTNAHSLVSDWLSGMYNSAWNMPNIFTTAAFLSNKQWVESMQPTYAIYQDFGSETEVPNISLAGLIVVTILLGPYLFLLCALSWYGSLTPRWTHRLDSFAMLRFGAALGEGVFPMFVARKIKDIKELDEIPGVIRDVGPVSDNAIIPISRLGLWEGKPLQNLRRYECYEADSESMTVSEHNQVRRGGPR</sequence>
<feature type="compositionally biased region" description="Basic and acidic residues" evidence="1">
    <location>
        <begin position="26"/>
        <end position="43"/>
    </location>
</feature>
<dbReference type="GeneID" id="81423812"/>
<feature type="transmembrane region" description="Helical" evidence="2">
    <location>
        <begin position="77"/>
        <end position="102"/>
    </location>
</feature>
<name>A0A9W9IFH7_9EURO</name>
<feature type="transmembrane region" description="Helical" evidence="2">
    <location>
        <begin position="678"/>
        <end position="697"/>
    </location>
</feature>
<accession>A0A9W9IFH7</accession>
<keyword evidence="2" id="KW-1133">Transmembrane helix</keyword>
<feature type="transmembrane region" description="Helical" evidence="2">
    <location>
        <begin position="138"/>
        <end position="163"/>
    </location>
</feature>
<reference evidence="3" key="1">
    <citation type="submission" date="2022-11" db="EMBL/GenBank/DDBJ databases">
        <authorList>
            <person name="Petersen C."/>
        </authorList>
    </citation>
    <scope>NUCLEOTIDE SEQUENCE</scope>
    <source>
        <strain evidence="3">IBT 26290</strain>
    </source>
</reference>
<comment type="caution">
    <text evidence="3">The sequence shown here is derived from an EMBL/GenBank/DDBJ whole genome shotgun (WGS) entry which is preliminary data.</text>
</comment>
<feature type="transmembrane region" description="Helical" evidence="2">
    <location>
        <begin position="205"/>
        <end position="223"/>
    </location>
</feature>
<gene>
    <name evidence="3" type="ORF">N7482_002511</name>
</gene>